<proteinExistence type="predicted"/>
<name>A0A8S5MLI8_9CAUD</name>
<organism evidence="1">
    <name type="scientific">Podoviridae sp. ctlpi2</name>
    <dbReference type="NCBI Taxonomy" id="2826574"/>
    <lineage>
        <taxon>Viruses</taxon>
        <taxon>Duplodnaviria</taxon>
        <taxon>Heunggongvirae</taxon>
        <taxon>Uroviricota</taxon>
        <taxon>Caudoviricetes</taxon>
    </lineage>
</organism>
<protein>
    <submittedName>
        <fullName evidence="1">Uncharacterized protein</fullName>
    </submittedName>
</protein>
<sequence length="147" mass="17292">MTYQIVRMPTDKDELTEKLTEYTPFLDAMYTEQDIKLFGEVNFILDHWLFLWDTGAGFFLEKRGDDGRLLVLAMLTQFRDLWHARPRMEVHRMVLSGADNLDDEAEVNGVIEYLKSVASLMRFDLLYYTSRDDKGNELKELVWNGRA</sequence>
<evidence type="ECO:0000313" key="1">
    <source>
        <dbReference type="EMBL" id="DAD83102.1"/>
    </source>
</evidence>
<reference evidence="1" key="1">
    <citation type="journal article" date="2021" name="Proc. Natl. Acad. Sci. U.S.A.">
        <title>A Catalog of Tens of Thousands of Viruses from Human Metagenomes Reveals Hidden Associations with Chronic Diseases.</title>
        <authorList>
            <person name="Tisza M.J."/>
            <person name="Buck C.B."/>
        </authorList>
    </citation>
    <scope>NUCLEOTIDE SEQUENCE</scope>
    <source>
        <strain evidence="1">Ctlpi2</strain>
    </source>
</reference>
<accession>A0A8S5MLI8</accession>
<dbReference type="EMBL" id="BK014928">
    <property type="protein sequence ID" value="DAD83102.1"/>
    <property type="molecule type" value="Genomic_DNA"/>
</dbReference>